<dbReference type="EMBL" id="AWQX01000194">
    <property type="protein sequence ID" value="EST28413.1"/>
    <property type="molecule type" value="Genomic_DNA"/>
</dbReference>
<dbReference type="Proteomes" id="UP000017984">
    <property type="component" value="Chromosome"/>
</dbReference>
<proteinExistence type="predicted"/>
<dbReference type="HOGENOM" id="CLU_3349336_0_0_11"/>
<dbReference type="AlphaFoldDB" id="V6K8P0"/>
<evidence type="ECO:0000313" key="1">
    <source>
        <dbReference type="EMBL" id="EST28413.1"/>
    </source>
</evidence>
<organism evidence="1 2">
    <name type="scientific">Streptomyces roseochromogenus subsp. oscitans DS 12.976</name>
    <dbReference type="NCBI Taxonomy" id="1352936"/>
    <lineage>
        <taxon>Bacteria</taxon>
        <taxon>Bacillati</taxon>
        <taxon>Actinomycetota</taxon>
        <taxon>Actinomycetes</taxon>
        <taxon>Kitasatosporales</taxon>
        <taxon>Streptomycetaceae</taxon>
        <taxon>Streptomyces</taxon>
    </lineage>
</organism>
<reference evidence="1 2" key="1">
    <citation type="journal article" date="2014" name="Genome Announc.">
        <title>Draft Genome Sequence of Streptomyces roseochromogenes subsp. oscitans DS 12.976, Producer of the Aminocoumarin Antibiotic Clorobiocin.</title>
        <authorList>
            <person name="Ruckert C."/>
            <person name="Kalinowski J."/>
            <person name="Heide L."/>
            <person name="Apel A.K."/>
        </authorList>
    </citation>
    <scope>NUCLEOTIDE SEQUENCE [LARGE SCALE GENOMIC DNA]</scope>
    <source>
        <strain evidence="1 2">DS 12.976</strain>
    </source>
</reference>
<dbReference type="STRING" id="1352936.M878_22325"/>
<gene>
    <name evidence="1" type="ORF">M878_22325</name>
</gene>
<protein>
    <submittedName>
        <fullName evidence="1">Uncharacterized protein</fullName>
    </submittedName>
</protein>
<evidence type="ECO:0000313" key="2">
    <source>
        <dbReference type="Proteomes" id="UP000017984"/>
    </source>
</evidence>
<dbReference type="PATRIC" id="fig|1352936.5.peg.4663"/>
<accession>V6K8P0</accession>
<sequence length="37" mass="4464">MEQTAAHLAAERHGRGRWYERYAMHISRVEHSHVFSR</sequence>
<name>V6K8P0_STRRC</name>
<keyword evidence="2" id="KW-1185">Reference proteome</keyword>
<comment type="caution">
    <text evidence="1">The sequence shown here is derived from an EMBL/GenBank/DDBJ whole genome shotgun (WGS) entry which is preliminary data.</text>
</comment>